<dbReference type="PANTHER" id="PTHR30193:SF41">
    <property type="entry name" value="DIACETYLCHITOBIOSE UPTAKE SYSTEM PERMEASE PROTEIN NGCF"/>
    <property type="match status" value="1"/>
</dbReference>
<accession>A0AAC8YI39</accession>
<gene>
    <name evidence="11" type="ORF">A8L58_07405</name>
    <name evidence="10" type="ORF">AXH35_05940</name>
</gene>
<reference evidence="11 13" key="1">
    <citation type="journal article" date="2016" name="Plant Dis.">
        <title>Improved production of propionic acid using genome shuffling.</title>
        <authorList>
            <person name="Luna-Flores C.H."/>
            <person name="Palfreyman R.W."/>
            <person name="Kromer J.O."/>
            <person name="Nielsen L.K."/>
            <person name="Marcellin E."/>
        </authorList>
    </citation>
    <scope>NUCLEOTIDE SEQUENCE [LARGE SCALE GENOMIC DNA]</scope>
    <source>
        <strain evidence="11 13">F3E8</strain>
    </source>
</reference>
<name>A0AAC8YI39_9ACTN</name>
<evidence type="ECO:0000256" key="4">
    <source>
        <dbReference type="ARBA" id="ARBA00022692"/>
    </source>
</evidence>
<feature type="transmembrane region" description="Helical" evidence="7">
    <location>
        <begin position="287"/>
        <end position="308"/>
    </location>
</feature>
<dbReference type="EMBL" id="CP015970">
    <property type="protein sequence ID" value="AOZ48235.1"/>
    <property type="molecule type" value="Genomic_DNA"/>
</dbReference>
<sequence>MTEAAGRRTGTARRRTGGATTGPSIPTGRRPVDWSGPAFVIPFVVLGLIFFVWPVISGFVLSFTNHSLTGLGNTFAGLSNYGEALTDPQVWETFGQTVMFTVISTIPLVLIGLIMALLVNTGVWGQWFWRLSFFASYLLPSAVVASVFVWIFASDIGLADSWTAALGMDPVGWLTKESTALWTIAGVTVWWTVGFNFLLFSSALQGIPLAMYEASMLDGAGAWRRLFSITLPQLKSITGVIVALQLLASLKVFDQIYMMTAGGPNGSTRSILEYIYDTGFTNYRMGYASAISYVFFAIILILSLFTYLPGRRGQR</sequence>
<keyword evidence="2 7" id="KW-0813">Transport</keyword>
<reference evidence="10 12" key="2">
    <citation type="submission" date="2016-02" db="EMBL/GenBank/DDBJ databases">
        <title>Complete Genome Sequence of Propionibacterium acidipropionici ATCC 55737.</title>
        <authorList>
            <person name="Luna Flores C.H."/>
            <person name="Nielsen L.K."/>
            <person name="Marcellin E."/>
        </authorList>
    </citation>
    <scope>NUCLEOTIDE SEQUENCE [LARGE SCALE GENOMIC DNA]</scope>
    <source>
        <strain evidence="10 12">ATCC 55737</strain>
    </source>
</reference>
<dbReference type="InterPro" id="IPR051393">
    <property type="entry name" value="ABC_transporter_permease"/>
</dbReference>
<dbReference type="CDD" id="cd06261">
    <property type="entry name" value="TM_PBP2"/>
    <property type="match status" value="1"/>
</dbReference>
<dbReference type="PROSITE" id="PS50928">
    <property type="entry name" value="ABC_TM1"/>
    <property type="match status" value="1"/>
</dbReference>
<dbReference type="Gene3D" id="1.10.3720.10">
    <property type="entry name" value="MetI-like"/>
    <property type="match status" value="1"/>
</dbReference>
<feature type="transmembrane region" description="Helical" evidence="7">
    <location>
        <begin position="131"/>
        <end position="153"/>
    </location>
</feature>
<dbReference type="InterPro" id="IPR000515">
    <property type="entry name" value="MetI-like"/>
</dbReference>
<feature type="domain" description="ABC transmembrane type-1" evidence="9">
    <location>
        <begin position="94"/>
        <end position="306"/>
    </location>
</feature>
<evidence type="ECO:0000256" key="3">
    <source>
        <dbReference type="ARBA" id="ARBA00022475"/>
    </source>
</evidence>
<comment type="subcellular location">
    <subcellularLocation>
        <location evidence="1 7">Cell membrane</location>
        <topology evidence="1 7">Multi-pass membrane protein</topology>
    </subcellularLocation>
</comment>
<dbReference type="GO" id="GO:0055085">
    <property type="term" value="P:transmembrane transport"/>
    <property type="evidence" value="ECO:0007669"/>
    <property type="project" value="InterPro"/>
</dbReference>
<feature type="region of interest" description="Disordered" evidence="8">
    <location>
        <begin position="1"/>
        <end position="29"/>
    </location>
</feature>
<evidence type="ECO:0000313" key="12">
    <source>
        <dbReference type="Proteomes" id="UP000075221"/>
    </source>
</evidence>
<dbReference type="AlphaFoldDB" id="A0AAC8YI39"/>
<keyword evidence="3" id="KW-1003">Cell membrane</keyword>
<evidence type="ECO:0000256" key="6">
    <source>
        <dbReference type="ARBA" id="ARBA00023136"/>
    </source>
</evidence>
<feature type="transmembrane region" description="Helical" evidence="7">
    <location>
        <begin position="225"/>
        <end position="248"/>
    </location>
</feature>
<evidence type="ECO:0000313" key="13">
    <source>
        <dbReference type="Proteomes" id="UP000178666"/>
    </source>
</evidence>
<dbReference type="PANTHER" id="PTHR30193">
    <property type="entry name" value="ABC TRANSPORTER PERMEASE PROTEIN"/>
    <property type="match status" value="1"/>
</dbReference>
<keyword evidence="5 7" id="KW-1133">Transmembrane helix</keyword>
<dbReference type="InterPro" id="IPR035906">
    <property type="entry name" value="MetI-like_sf"/>
</dbReference>
<evidence type="ECO:0000256" key="7">
    <source>
        <dbReference type="RuleBase" id="RU363032"/>
    </source>
</evidence>
<evidence type="ECO:0000259" key="9">
    <source>
        <dbReference type="PROSITE" id="PS50928"/>
    </source>
</evidence>
<evidence type="ECO:0000256" key="8">
    <source>
        <dbReference type="SAM" id="MobiDB-lite"/>
    </source>
</evidence>
<keyword evidence="4 7" id="KW-0812">Transmembrane</keyword>
<evidence type="ECO:0000256" key="2">
    <source>
        <dbReference type="ARBA" id="ARBA00022448"/>
    </source>
</evidence>
<organism evidence="10 12">
    <name type="scientific">Acidipropionibacterium acidipropionici</name>
    <dbReference type="NCBI Taxonomy" id="1748"/>
    <lineage>
        <taxon>Bacteria</taxon>
        <taxon>Bacillati</taxon>
        <taxon>Actinomycetota</taxon>
        <taxon>Actinomycetes</taxon>
        <taxon>Propionibacteriales</taxon>
        <taxon>Propionibacteriaceae</taxon>
        <taxon>Acidipropionibacterium</taxon>
    </lineage>
</organism>
<dbReference type="GO" id="GO:0005886">
    <property type="term" value="C:plasma membrane"/>
    <property type="evidence" value="ECO:0007669"/>
    <property type="project" value="UniProtKB-SubCell"/>
</dbReference>
<evidence type="ECO:0000313" key="10">
    <source>
        <dbReference type="EMBL" id="AMS07042.1"/>
    </source>
</evidence>
<dbReference type="Proteomes" id="UP000178666">
    <property type="component" value="Chromosome"/>
</dbReference>
<feature type="transmembrane region" description="Helical" evidence="7">
    <location>
        <begin position="39"/>
        <end position="63"/>
    </location>
</feature>
<feature type="transmembrane region" description="Helical" evidence="7">
    <location>
        <begin position="180"/>
        <end position="204"/>
    </location>
</feature>
<dbReference type="EMBL" id="CP014352">
    <property type="protein sequence ID" value="AMS07042.1"/>
    <property type="molecule type" value="Genomic_DNA"/>
</dbReference>
<feature type="transmembrane region" description="Helical" evidence="7">
    <location>
        <begin position="98"/>
        <end position="119"/>
    </location>
</feature>
<keyword evidence="13" id="KW-1185">Reference proteome</keyword>
<evidence type="ECO:0000256" key="5">
    <source>
        <dbReference type="ARBA" id="ARBA00022989"/>
    </source>
</evidence>
<keyword evidence="6 7" id="KW-0472">Membrane</keyword>
<dbReference type="SUPFAM" id="SSF161098">
    <property type="entry name" value="MetI-like"/>
    <property type="match status" value="1"/>
</dbReference>
<comment type="similarity">
    <text evidence="7">Belongs to the binding-protein-dependent transport system permease family.</text>
</comment>
<dbReference type="Pfam" id="PF00528">
    <property type="entry name" value="BPD_transp_1"/>
    <property type="match status" value="1"/>
</dbReference>
<protein>
    <submittedName>
        <fullName evidence="10">Sugar ABC transporter permease</fullName>
    </submittedName>
</protein>
<proteinExistence type="inferred from homology"/>
<evidence type="ECO:0000313" key="11">
    <source>
        <dbReference type="EMBL" id="AOZ48235.1"/>
    </source>
</evidence>
<dbReference type="Proteomes" id="UP000075221">
    <property type="component" value="Chromosome"/>
</dbReference>
<evidence type="ECO:0000256" key="1">
    <source>
        <dbReference type="ARBA" id="ARBA00004651"/>
    </source>
</evidence>